<dbReference type="KEGG" id="fpf:DCC35_07100"/>
<keyword evidence="2" id="KW-1185">Reference proteome</keyword>
<evidence type="ECO:0000313" key="2">
    <source>
        <dbReference type="Proteomes" id="UP000298616"/>
    </source>
</evidence>
<dbReference type="EMBL" id="CP028923">
    <property type="protein sequence ID" value="QCK14525.1"/>
    <property type="molecule type" value="Genomic_DNA"/>
</dbReference>
<evidence type="ECO:0000313" key="1">
    <source>
        <dbReference type="EMBL" id="QCK14525.1"/>
    </source>
</evidence>
<name>A0A4D7JUK7_9BACT</name>
<protein>
    <submittedName>
        <fullName evidence="1">Uncharacterized protein</fullName>
    </submittedName>
</protein>
<dbReference type="AlphaFoldDB" id="A0A4D7JUK7"/>
<gene>
    <name evidence="1" type="ORF">DCC35_07100</name>
</gene>
<dbReference type="RefSeq" id="WP_137090112.1">
    <property type="nucleotide sequence ID" value="NZ_CP028923.1"/>
</dbReference>
<reference evidence="1 2" key="1">
    <citation type="submission" date="2018-04" db="EMBL/GenBank/DDBJ databases">
        <title>Complete genome uncultured novel isolate.</title>
        <authorList>
            <person name="Merlino G."/>
        </authorList>
    </citation>
    <scope>NUCLEOTIDE SEQUENCE [LARGE SCALE GENOMIC DNA]</scope>
    <source>
        <strain evidence="2">R1DC9</strain>
    </source>
</reference>
<dbReference type="OrthoDB" id="975570at2"/>
<proteinExistence type="predicted"/>
<accession>A0A4D7JUK7</accession>
<sequence>MIKLQFKFNKLITLSLNHDYFDSGKAKFMKIEPTFQTALKLEKHGLLERNRDNELVILFDKEKEDLLADKLGKSEGLELNFWVYCSDTSLVNYTSLPLDLHEGILCFEKSKGSELHQDDHVSKKEFVKALQPGEIVSDDYREIEILDNDQNVIFSATPKEHPVCYMPAIGTGVYYIRKDKKQTEKIVCLSERVKSKPLGLINITLNKNDCKKIVSDISKGDDPQSHEYSINFKARKTYWKYLIVSKYVNGIEEARVETNDKEIKFSKPQSTDLITGQKAISFESAIPIAMHEFTHHHFQLVRKSTGIGNKVILKHMPAPPPDRIIPESRSADSKVYSEILIYV</sequence>
<dbReference type="Proteomes" id="UP000298616">
    <property type="component" value="Chromosome"/>
</dbReference>
<organism evidence="1 2">
    <name type="scientific">Mangrovivirga cuniculi</name>
    <dbReference type="NCBI Taxonomy" id="2715131"/>
    <lineage>
        <taxon>Bacteria</taxon>
        <taxon>Pseudomonadati</taxon>
        <taxon>Bacteroidota</taxon>
        <taxon>Cytophagia</taxon>
        <taxon>Cytophagales</taxon>
        <taxon>Mangrovivirgaceae</taxon>
        <taxon>Mangrovivirga</taxon>
    </lineage>
</organism>